<dbReference type="EMBL" id="QGUB01000002">
    <property type="protein sequence ID" value="PWW47732.1"/>
    <property type="molecule type" value="Genomic_DNA"/>
</dbReference>
<dbReference type="InterPro" id="IPR025166">
    <property type="entry name" value="Integrase_DNA_bind_dom"/>
</dbReference>
<dbReference type="InterPro" id="IPR044068">
    <property type="entry name" value="CB"/>
</dbReference>
<dbReference type="Pfam" id="PF13356">
    <property type="entry name" value="Arm-DNA-bind_3"/>
    <property type="match status" value="1"/>
</dbReference>
<dbReference type="OrthoDB" id="9775880at2"/>
<dbReference type="Gene3D" id="1.10.150.130">
    <property type="match status" value="1"/>
</dbReference>
<evidence type="ECO:0000256" key="1">
    <source>
        <dbReference type="ARBA" id="ARBA00008857"/>
    </source>
</evidence>
<dbReference type="GO" id="GO:0003677">
    <property type="term" value="F:DNA binding"/>
    <property type="evidence" value="ECO:0007669"/>
    <property type="project" value="UniProtKB-UniRule"/>
</dbReference>
<keyword evidence="3 5" id="KW-0238">DNA-binding</keyword>
<dbReference type="InterPro" id="IPR010998">
    <property type="entry name" value="Integrase_recombinase_N"/>
</dbReference>
<dbReference type="InterPro" id="IPR011010">
    <property type="entry name" value="DNA_brk_join_enz"/>
</dbReference>
<dbReference type="GO" id="GO:0015074">
    <property type="term" value="P:DNA integration"/>
    <property type="evidence" value="ECO:0007669"/>
    <property type="project" value="UniProtKB-KW"/>
</dbReference>
<evidence type="ECO:0000313" key="8">
    <source>
        <dbReference type="EMBL" id="PWW47732.1"/>
    </source>
</evidence>
<dbReference type="Pfam" id="PF22022">
    <property type="entry name" value="Phage_int_M"/>
    <property type="match status" value="1"/>
</dbReference>
<dbReference type="Pfam" id="PF00589">
    <property type="entry name" value="Phage_integrase"/>
    <property type="match status" value="1"/>
</dbReference>
<name>A0A317RHV2_9BURK</name>
<dbReference type="SUPFAM" id="SSF56349">
    <property type="entry name" value="DNA breaking-rejoining enzymes"/>
    <property type="match status" value="1"/>
</dbReference>
<evidence type="ECO:0000259" key="7">
    <source>
        <dbReference type="PROSITE" id="PS51900"/>
    </source>
</evidence>
<dbReference type="InterPro" id="IPR002104">
    <property type="entry name" value="Integrase_catalytic"/>
</dbReference>
<comment type="caution">
    <text evidence="8">The sequence shown here is derived from an EMBL/GenBank/DDBJ whole genome shotgun (WGS) entry which is preliminary data.</text>
</comment>
<dbReference type="CDD" id="cd00801">
    <property type="entry name" value="INT_P4_C"/>
    <property type="match status" value="1"/>
</dbReference>
<dbReference type="InterPro" id="IPR038488">
    <property type="entry name" value="Integrase_DNA-bd_sf"/>
</dbReference>
<dbReference type="PANTHER" id="PTHR30629:SF2">
    <property type="entry name" value="PROPHAGE INTEGRASE INTS-RELATED"/>
    <property type="match status" value="1"/>
</dbReference>
<evidence type="ECO:0000259" key="6">
    <source>
        <dbReference type="PROSITE" id="PS51898"/>
    </source>
</evidence>
<gene>
    <name evidence="8" type="ORF">DFR36_102105</name>
</gene>
<dbReference type="PROSITE" id="PS51900">
    <property type="entry name" value="CB"/>
    <property type="match status" value="1"/>
</dbReference>
<organism evidence="8 9">
    <name type="scientific">Melaminivora alkalimesophila</name>
    <dbReference type="NCBI Taxonomy" id="1165852"/>
    <lineage>
        <taxon>Bacteria</taxon>
        <taxon>Pseudomonadati</taxon>
        <taxon>Pseudomonadota</taxon>
        <taxon>Betaproteobacteria</taxon>
        <taxon>Burkholderiales</taxon>
        <taxon>Comamonadaceae</taxon>
        <taxon>Melaminivora</taxon>
    </lineage>
</organism>
<dbReference type="PROSITE" id="PS51898">
    <property type="entry name" value="TYR_RECOMBINASE"/>
    <property type="match status" value="1"/>
</dbReference>
<feature type="domain" description="Tyr recombinase" evidence="6">
    <location>
        <begin position="214"/>
        <end position="388"/>
    </location>
</feature>
<dbReference type="Proteomes" id="UP000246483">
    <property type="component" value="Unassembled WGS sequence"/>
</dbReference>
<dbReference type="InterPro" id="IPR053876">
    <property type="entry name" value="Phage_int_M"/>
</dbReference>
<dbReference type="AlphaFoldDB" id="A0A317RHV2"/>
<protein>
    <submittedName>
        <fullName evidence="8">Integrase</fullName>
    </submittedName>
</protein>
<dbReference type="InterPro" id="IPR050808">
    <property type="entry name" value="Phage_Integrase"/>
</dbReference>
<evidence type="ECO:0000256" key="2">
    <source>
        <dbReference type="ARBA" id="ARBA00022908"/>
    </source>
</evidence>
<dbReference type="Gene3D" id="3.30.160.390">
    <property type="entry name" value="Integrase, DNA-binding domain"/>
    <property type="match status" value="1"/>
</dbReference>
<dbReference type="PANTHER" id="PTHR30629">
    <property type="entry name" value="PROPHAGE INTEGRASE"/>
    <property type="match status" value="1"/>
</dbReference>
<sequence>MARAINRLSALQVKTAKVPGYYADGGNLWLQVARGGSKSWVLRYTLAGKSREMGLGSASTFSLQDARDRAQAARKLLADGIDPIDAKREAQQQARMEASNRRTFTSCAAEYIKAHEAGWKSAKHAAQWTATLETYAHPIIGGMAVADVETAHVLRVLEPIWRTKAETASRLRGRIENILDWATVQKYRSGDNPARWRGHLDKLLPARSKVQKVQHHPALPWREMGAFMRELRGQQGTAARAVELIILSACRTSEAFNADWREIDLAQRTWTIPAARMKAGKEHVIPLSDAAVSVLQAQAAAHGMEGFIFPGTRPGKPLSNMAGLMLLKRMGRADLTVHGFRSSFRDWAGESTSHPREVIEHALAHGLKDKVEAAYARGTLFEKRNALMSDWARHCDHVPLPADVVPIRNIA</sequence>
<keyword evidence="4" id="KW-0233">DNA recombination</keyword>
<dbReference type="InterPro" id="IPR013762">
    <property type="entry name" value="Integrase-like_cat_sf"/>
</dbReference>
<feature type="domain" description="Core-binding (CB)" evidence="7">
    <location>
        <begin position="102"/>
        <end position="183"/>
    </location>
</feature>
<dbReference type="GO" id="GO:0006310">
    <property type="term" value="P:DNA recombination"/>
    <property type="evidence" value="ECO:0007669"/>
    <property type="project" value="UniProtKB-KW"/>
</dbReference>
<accession>A0A317RHV2</accession>
<keyword evidence="9" id="KW-1185">Reference proteome</keyword>
<reference evidence="8 9" key="1">
    <citation type="submission" date="2018-05" db="EMBL/GenBank/DDBJ databases">
        <title>Genomic Encyclopedia of Type Strains, Phase IV (KMG-IV): sequencing the most valuable type-strain genomes for metagenomic binning, comparative biology and taxonomic classification.</title>
        <authorList>
            <person name="Goeker M."/>
        </authorList>
    </citation>
    <scope>NUCLEOTIDE SEQUENCE [LARGE SCALE GENOMIC DNA]</scope>
    <source>
        <strain evidence="8 9">DSM 26006</strain>
    </source>
</reference>
<proteinExistence type="inferred from homology"/>
<comment type="similarity">
    <text evidence="1">Belongs to the 'phage' integrase family.</text>
</comment>
<evidence type="ECO:0000256" key="4">
    <source>
        <dbReference type="ARBA" id="ARBA00023172"/>
    </source>
</evidence>
<evidence type="ECO:0000256" key="3">
    <source>
        <dbReference type="ARBA" id="ARBA00023125"/>
    </source>
</evidence>
<keyword evidence="2" id="KW-0229">DNA integration</keyword>
<dbReference type="Gene3D" id="1.10.443.10">
    <property type="entry name" value="Intergrase catalytic core"/>
    <property type="match status" value="1"/>
</dbReference>
<evidence type="ECO:0000256" key="5">
    <source>
        <dbReference type="PROSITE-ProRule" id="PRU01248"/>
    </source>
</evidence>
<evidence type="ECO:0000313" key="9">
    <source>
        <dbReference type="Proteomes" id="UP000246483"/>
    </source>
</evidence>
<dbReference type="RefSeq" id="WP_019373484.1">
    <property type="nucleotide sequence ID" value="NZ_ALEE01000277.1"/>
</dbReference>